<comment type="caution">
    <text evidence="1">The sequence shown here is derived from an EMBL/GenBank/DDBJ whole genome shotgun (WGS) entry which is preliminary data.</text>
</comment>
<organism evidence="1 2">
    <name type="scientific">Winslowiella toletana</name>
    <dbReference type="NCBI Taxonomy" id="92490"/>
    <lineage>
        <taxon>Bacteria</taxon>
        <taxon>Pseudomonadati</taxon>
        <taxon>Pseudomonadota</taxon>
        <taxon>Gammaproteobacteria</taxon>
        <taxon>Enterobacterales</taxon>
        <taxon>Erwiniaceae</taxon>
        <taxon>Winslowiella</taxon>
    </lineage>
</organism>
<name>A0ABS4PAD9_9GAMM</name>
<protein>
    <recommendedName>
        <fullName evidence="3">Aspartyl protease</fullName>
    </recommendedName>
</protein>
<evidence type="ECO:0008006" key="3">
    <source>
        <dbReference type="Google" id="ProtNLM"/>
    </source>
</evidence>
<dbReference type="EMBL" id="JAGGMQ010000001">
    <property type="protein sequence ID" value="MBP2169599.1"/>
    <property type="molecule type" value="Genomic_DNA"/>
</dbReference>
<sequence length="300" mass="33786">MMKMIITWLLNRLYFVFAFSTTLSFADMEKSVTLTLSFDQLATPHANFVINGTPVYAMVDTGSSFGFHLYQNQLNKIKGLKKERTYRSTDGKGKVQENIAYLAKSLDMNGLKLRDVPVTPFKQWGLMISGEGELPQSQVVGLGAFKDKQILLDYKGKSLTIGDNIASESQIKENFQEYSFQMSSDGMIFQAEQSGHKYHLIMDTGSTVSIIWRERLKSRQPESCLIVDPEMDNEGCEALMLETKSKNGKIEHFGAVIVAGDFEHMGNIDGLIGNNFLKSRKLLIDFKNNKVFISDDNRKG</sequence>
<dbReference type="InterPro" id="IPR021109">
    <property type="entry name" value="Peptidase_aspartic_dom_sf"/>
</dbReference>
<dbReference type="RefSeq" id="WP_241763948.1">
    <property type="nucleotide sequence ID" value="NZ_JAGGMQ010000001.1"/>
</dbReference>
<gene>
    <name evidence="1" type="ORF">J2125_002791</name>
</gene>
<dbReference type="Gene3D" id="2.40.70.10">
    <property type="entry name" value="Acid Proteases"/>
    <property type="match status" value="2"/>
</dbReference>
<proteinExistence type="predicted"/>
<reference evidence="2" key="1">
    <citation type="submission" date="2023-07" db="EMBL/GenBank/DDBJ databases">
        <title>Genome mining of underrepresented organisms for secondary metabolites.</title>
        <authorList>
            <person name="D'Agostino P.M."/>
        </authorList>
    </citation>
    <scope>NUCLEOTIDE SEQUENCE [LARGE SCALE GENOMIC DNA]</scope>
    <source>
        <strain evidence="2">WS4403</strain>
    </source>
</reference>
<dbReference type="Proteomes" id="UP001195624">
    <property type="component" value="Unassembled WGS sequence"/>
</dbReference>
<evidence type="ECO:0000313" key="1">
    <source>
        <dbReference type="EMBL" id="MBP2169599.1"/>
    </source>
</evidence>
<accession>A0ABS4PAD9</accession>
<keyword evidence="2" id="KW-1185">Reference proteome</keyword>
<evidence type="ECO:0000313" key="2">
    <source>
        <dbReference type="Proteomes" id="UP001195624"/>
    </source>
</evidence>